<feature type="chain" id="PRO_5034303244" description="Peptidase A1 domain-containing protein" evidence="6">
    <location>
        <begin position="22"/>
        <end position="397"/>
    </location>
</feature>
<dbReference type="Pfam" id="PF00026">
    <property type="entry name" value="Asp"/>
    <property type="match status" value="1"/>
</dbReference>
<dbReference type="GO" id="GO:0004190">
    <property type="term" value="F:aspartic-type endopeptidase activity"/>
    <property type="evidence" value="ECO:0007669"/>
    <property type="project" value="UniProtKB-KW"/>
</dbReference>
<evidence type="ECO:0000313" key="9">
    <source>
        <dbReference type="Proteomes" id="UP000567885"/>
    </source>
</evidence>
<comment type="caution">
    <text evidence="8">The sequence shown here is derived from an EMBL/GenBank/DDBJ whole genome shotgun (WGS) entry which is preliminary data.</text>
</comment>
<feature type="domain" description="Peptidase A1" evidence="7">
    <location>
        <begin position="89"/>
        <end position="395"/>
    </location>
</feature>
<dbReference type="PROSITE" id="PS51767">
    <property type="entry name" value="PEPTIDASE_A1"/>
    <property type="match status" value="1"/>
</dbReference>
<accession>A0A8H5WUQ3</accession>
<dbReference type="InterPro" id="IPR021109">
    <property type="entry name" value="Peptidase_aspartic_dom_sf"/>
</dbReference>
<feature type="signal peptide" evidence="6">
    <location>
        <begin position="1"/>
        <end position="21"/>
    </location>
</feature>
<dbReference type="GO" id="GO:0006508">
    <property type="term" value="P:proteolysis"/>
    <property type="evidence" value="ECO:0007669"/>
    <property type="project" value="UniProtKB-KW"/>
</dbReference>
<dbReference type="OrthoDB" id="2747330at2759"/>
<dbReference type="PROSITE" id="PS00141">
    <property type="entry name" value="ASP_PROTEASE"/>
    <property type="match status" value="1"/>
</dbReference>
<evidence type="ECO:0000256" key="5">
    <source>
        <dbReference type="RuleBase" id="RU000454"/>
    </source>
</evidence>
<dbReference type="InterPro" id="IPR001969">
    <property type="entry name" value="Aspartic_peptidase_AS"/>
</dbReference>
<dbReference type="CDD" id="cd06097">
    <property type="entry name" value="Aspergillopepsin_like"/>
    <property type="match status" value="1"/>
</dbReference>
<dbReference type="EMBL" id="JAAGWQ010000065">
    <property type="protein sequence ID" value="KAF5671675.1"/>
    <property type="molecule type" value="Genomic_DNA"/>
</dbReference>
<evidence type="ECO:0000256" key="2">
    <source>
        <dbReference type="ARBA" id="ARBA00022670"/>
    </source>
</evidence>
<evidence type="ECO:0000256" key="4">
    <source>
        <dbReference type="ARBA" id="ARBA00022801"/>
    </source>
</evidence>
<dbReference type="AlphaFoldDB" id="A0A8H5WUQ3"/>
<keyword evidence="6" id="KW-0732">Signal</keyword>
<evidence type="ECO:0000256" key="6">
    <source>
        <dbReference type="SAM" id="SignalP"/>
    </source>
</evidence>
<dbReference type="Proteomes" id="UP000567885">
    <property type="component" value="Unassembled WGS sequence"/>
</dbReference>
<keyword evidence="4 5" id="KW-0378">Hydrolase</keyword>
<evidence type="ECO:0000313" key="8">
    <source>
        <dbReference type="EMBL" id="KAF5671675.1"/>
    </source>
</evidence>
<dbReference type="InterPro" id="IPR034163">
    <property type="entry name" value="Aspergillopepsin-like_cat_dom"/>
</dbReference>
<name>A0A8H5WUQ3_FUSHE</name>
<dbReference type="PRINTS" id="PR00792">
    <property type="entry name" value="PEPSIN"/>
</dbReference>
<evidence type="ECO:0000259" key="7">
    <source>
        <dbReference type="PROSITE" id="PS51767"/>
    </source>
</evidence>
<dbReference type="PANTHER" id="PTHR47966">
    <property type="entry name" value="BETA-SITE APP-CLEAVING ENZYME, ISOFORM A-RELATED"/>
    <property type="match status" value="1"/>
</dbReference>
<keyword evidence="2 5" id="KW-0645">Protease</keyword>
<dbReference type="PANTHER" id="PTHR47966:SF2">
    <property type="entry name" value="ASPERGILLOPEPSIN-1-RELATED"/>
    <property type="match status" value="1"/>
</dbReference>
<gene>
    <name evidence="8" type="ORF">FHETE_4045</name>
</gene>
<reference evidence="8 9" key="1">
    <citation type="submission" date="2020-05" db="EMBL/GenBank/DDBJ databases">
        <title>Identification and distribution of gene clusters putatively required for synthesis of sphingolipid metabolism inhibitors in phylogenetically diverse species of the filamentous fungus Fusarium.</title>
        <authorList>
            <person name="Kim H.-S."/>
            <person name="Busman M."/>
            <person name="Brown D.W."/>
            <person name="Divon H."/>
            <person name="Uhlig S."/>
            <person name="Proctor R.H."/>
        </authorList>
    </citation>
    <scope>NUCLEOTIDE SEQUENCE [LARGE SCALE GENOMIC DNA]</scope>
    <source>
        <strain evidence="8 9">NRRL 20693</strain>
    </source>
</reference>
<proteinExistence type="inferred from homology"/>
<dbReference type="SUPFAM" id="SSF50630">
    <property type="entry name" value="Acid proteases"/>
    <property type="match status" value="1"/>
</dbReference>
<comment type="similarity">
    <text evidence="1 5">Belongs to the peptidase A1 family.</text>
</comment>
<protein>
    <recommendedName>
        <fullName evidence="7">Peptidase A1 domain-containing protein</fullName>
    </recommendedName>
</protein>
<evidence type="ECO:0000256" key="3">
    <source>
        <dbReference type="ARBA" id="ARBA00022750"/>
    </source>
</evidence>
<evidence type="ECO:0000256" key="1">
    <source>
        <dbReference type="ARBA" id="ARBA00007447"/>
    </source>
</evidence>
<dbReference type="InterPro" id="IPR001461">
    <property type="entry name" value="Aspartic_peptidase_A1"/>
</dbReference>
<dbReference type="Gene3D" id="2.40.70.10">
    <property type="entry name" value="Acid Proteases"/>
    <property type="match status" value="2"/>
</dbReference>
<sequence>MSLKLLQLAVAFAALAVSANGLSIPHGQNAAFSVNAFSPSSPEEFDPAAEMQRLQAKFPTTSQGKTKEARGLKQAGSVKVKPSSSGLSFFVPTVIGNQTFNLIYDTGSADLWVYSNESSEFQSLDHPTYVPTSSAELLPNYTWAIKYAGSQEVSGVVFTDTVKAGPVVAHKQAVQSATFIPFEFASDGILGLAPSTINTVKPEKQKTFFETLLPTLKKKVFAANLRVDGKPSTWDFGYIDNSKFKGEIAYTPVSGSKYWSMNASSYAVGGGSFTNSKKQVGEVIVDSGTSLVYLPDAVVNDYYSHIKGHELQIGGTHTFPCNGSVPDFHFKISSTTLSIPGRDLNYTVYDRAQGLCGGGITSQLNGRYSVLGNMFMRNYYVIHSREKATAELGFASH</sequence>
<dbReference type="InterPro" id="IPR033121">
    <property type="entry name" value="PEPTIDASE_A1"/>
</dbReference>
<organism evidence="8 9">
    <name type="scientific">Fusarium heterosporum</name>
    <dbReference type="NCBI Taxonomy" id="42747"/>
    <lineage>
        <taxon>Eukaryota</taxon>
        <taxon>Fungi</taxon>
        <taxon>Dikarya</taxon>
        <taxon>Ascomycota</taxon>
        <taxon>Pezizomycotina</taxon>
        <taxon>Sordariomycetes</taxon>
        <taxon>Hypocreomycetidae</taxon>
        <taxon>Hypocreales</taxon>
        <taxon>Nectriaceae</taxon>
        <taxon>Fusarium</taxon>
        <taxon>Fusarium heterosporum species complex</taxon>
    </lineage>
</organism>
<keyword evidence="9" id="KW-1185">Reference proteome</keyword>
<keyword evidence="3 5" id="KW-0064">Aspartyl protease</keyword>